<dbReference type="AlphaFoldDB" id="A0A1J8QRZ9"/>
<dbReference type="OrthoDB" id="5555533at2759"/>
<dbReference type="EMBL" id="LVVM01002679">
    <property type="protein sequence ID" value="OJA16216.1"/>
    <property type="molecule type" value="Genomic_DNA"/>
</dbReference>
<feature type="compositionally biased region" description="Low complexity" evidence="1">
    <location>
        <begin position="25"/>
        <end position="34"/>
    </location>
</feature>
<protein>
    <submittedName>
        <fullName evidence="2">Uncharacterized protein</fullName>
    </submittedName>
</protein>
<keyword evidence="3" id="KW-1185">Reference proteome</keyword>
<proteinExistence type="predicted"/>
<dbReference type="GO" id="GO:0070096">
    <property type="term" value="P:mitochondrial outer membrane translocase complex assembly"/>
    <property type="evidence" value="ECO:0007669"/>
    <property type="project" value="InterPro"/>
</dbReference>
<dbReference type="GO" id="GO:0005741">
    <property type="term" value="C:mitochondrial outer membrane"/>
    <property type="evidence" value="ECO:0007669"/>
    <property type="project" value="TreeGrafter"/>
</dbReference>
<name>A0A1J8QRZ9_9AGAM</name>
<evidence type="ECO:0000256" key="1">
    <source>
        <dbReference type="SAM" id="MobiDB-lite"/>
    </source>
</evidence>
<dbReference type="PANTHER" id="PTHR28230:SF1">
    <property type="entry name" value="MITOCHONDRIAL IMPORT PROTEIN 2"/>
    <property type="match status" value="1"/>
</dbReference>
<dbReference type="InterPro" id="IPR037652">
    <property type="entry name" value="Mim2"/>
</dbReference>
<dbReference type="GO" id="GO:0045040">
    <property type="term" value="P:protein insertion into mitochondrial outer membrane"/>
    <property type="evidence" value="ECO:0007669"/>
    <property type="project" value="InterPro"/>
</dbReference>
<reference evidence="2 3" key="1">
    <citation type="submission" date="2016-03" db="EMBL/GenBank/DDBJ databases">
        <title>Comparative genomics of the ectomycorrhizal sister species Rhizopogon vinicolor and Rhizopogon vesiculosus (Basidiomycota: Boletales) reveals a divergence of the mating type B locus.</title>
        <authorList>
            <person name="Mujic A.B."/>
            <person name="Kuo A."/>
            <person name="Tritt A."/>
            <person name="Lipzen A."/>
            <person name="Chen C."/>
            <person name="Johnson J."/>
            <person name="Sharma A."/>
            <person name="Barry K."/>
            <person name="Grigoriev I.V."/>
            <person name="Spatafora J.W."/>
        </authorList>
    </citation>
    <scope>NUCLEOTIDE SEQUENCE [LARGE SCALE GENOMIC DNA]</scope>
    <source>
        <strain evidence="2 3">AM-OR11-056</strain>
    </source>
</reference>
<gene>
    <name evidence="2" type="ORF">AZE42_00104</name>
</gene>
<dbReference type="STRING" id="180088.A0A1J8QRZ9"/>
<evidence type="ECO:0000313" key="3">
    <source>
        <dbReference type="Proteomes" id="UP000183567"/>
    </source>
</evidence>
<dbReference type="Proteomes" id="UP000183567">
    <property type="component" value="Unassembled WGS sequence"/>
</dbReference>
<sequence>MGRTFLSTYSRTKLRRLHTPYMPRSDSSPDSSSEFSDDEEYRLAQKEWNESMEELQQLALVLLLPWVGKYFGRRCSYWLYDRYTHVGLGKSFFIGERPLAWSFFSR</sequence>
<dbReference type="Pfam" id="PF19117">
    <property type="entry name" value="Mim2"/>
    <property type="match status" value="1"/>
</dbReference>
<dbReference type="PANTHER" id="PTHR28230">
    <property type="entry name" value="CHROMOSOME 1, WHOLE GENOME SHOTGUN SEQUENCE"/>
    <property type="match status" value="1"/>
</dbReference>
<comment type="caution">
    <text evidence="2">The sequence shown here is derived from an EMBL/GenBank/DDBJ whole genome shotgun (WGS) entry which is preliminary data.</text>
</comment>
<organism evidence="2 3">
    <name type="scientific">Rhizopogon vesiculosus</name>
    <dbReference type="NCBI Taxonomy" id="180088"/>
    <lineage>
        <taxon>Eukaryota</taxon>
        <taxon>Fungi</taxon>
        <taxon>Dikarya</taxon>
        <taxon>Basidiomycota</taxon>
        <taxon>Agaricomycotina</taxon>
        <taxon>Agaricomycetes</taxon>
        <taxon>Agaricomycetidae</taxon>
        <taxon>Boletales</taxon>
        <taxon>Suillineae</taxon>
        <taxon>Rhizopogonaceae</taxon>
        <taxon>Rhizopogon</taxon>
    </lineage>
</organism>
<evidence type="ECO:0000313" key="2">
    <source>
        <dbReference type="EMBL" id="OJA16216.1"/>
    </source>
</evidence>
<accession>A0A1J8QRZ9</accession>
<feature type="region of interest" description="Disordered" evidence="1">
    <location>
        <begin position="16"/>
        <end position="38"/>
    </location>
</feature>